<keyword evidence="3" id="KW-1185">Reference proteome</keyword>
<feature type="transmembrane region" description="Helical" evidence="1">
    <location>
        <begin position="93"/>
        <end position="112"/>
    </location>
</feature>
<dbReference type="EMBL" id="JANIEX010000818">
    <property type="protein sequence ID" value="KAJ3562899.1"/>
    <property type="molecule type" value="Genomic_DNA"/>
</dbReference>
<feature type="transmembrane region" description="Helical" evidence="1">
    <location>
        <begin position="218"/>
        <end position="236"/>
    </location>
</feature>
<dbReference type="Proteomes" id="UP001213000">
    <property type="component" value="Unassembled WGS sequence"/>
</dbReference>
<gene>
    <name evidence="2" type="ORF">NP233_g9286</name>
</gene>
<feature type="transmembrane region" description="Helical" evidence="1">
    <location>
        <begin position="186"/>
        <end position="206"/>
    </location>
</feature>
<reference evidence="2" key="1">
    <citation type="submission" date="2022-07" db="EMBL/GenBank/DDBJ databases">
        <title>Genome Sequence of Leucocoprinus birnbaumii.</title>
        <authorList>
            <person name="Buettner E."/>
        </authorList>
    </citation>
    <scope>NUCLEOTIDE SEQUENCE</scope>
    <source>
        <strain evidence="2">VT141</strain>
    </source>
</reference>
<keyword evidence="1" id="KW-0472">Membrane</keyword>
<evidence type="ECO:0000313" key="2">
    <source>
        <dbReference type="EMBL" id="KAJ3562899.1"/>
    </source>
</evidence>
<feature type="transmembrane region" description="Helical" evidence="1">
    <location>
        <begin position="15"/>
        <end position="37"/>
    </location>
</feature>
<organism evidence="2 3">
    <name type="scientific">Leucocoprinus birnbaumii</name>
    <dbReference type="NCBI Taxonomy" id="56174"/>
    <lineage>
        <taxon>Eukaryota</taxon>
        <taxon>Fungi</taxon>
        <taxon>Dikarya</taxon>
        <taxon>Basidiomycota</taxon>
        <taxon>Agaricomycotina</taxon>
        <taxon>Agaricomycetes</taxon>
        <taxon>Agaricomycetidae</taxon>
        <taxon>Agaricales</taxon>
        <taxon>Agaricineae</taxon>
        <taxon>Agaricaceae</taxon>
        <taxon>Leucocoprinus</taxon>
    </lineage>
</organism>
<dbReference type="AlphaFoldDB" id="A0AAD5VKQ4"/>
<accession>A0AAD5VKQ4</accession>
<feature type="transmembrane region" description="Helical" evidence="1">
    <location>
        <begin position="66"/>
        <end position="87"/>
    </location>
</feature>
<keyword evidence="1" id="KW-1133">Transmembrane helix</keyword>
<evidence type="ECO:0000313" key="3">
    <source>
        <dbReference type="Proteomes" id="UP001213000"/>
    </source>
</evidence>
<sequence length="316" mass="35407">MGNDERWVRWHEFRWSMAIVALTLFAILTLDTVLALFHNYQAFVLSSNPGAEFMDIANWISVARSIIRAIVIPLGDFILVYRCWIIYGRRWPVIVPSLVLYFSNIGLGLRLIQVAADPRINRDTELSTRTARPLIIAFFATTAGQNLLTTSILVHRIWHVEHEAAGSATQKSSLGQPPNLRKLVRVVVESGTAYTACVVATLAVYAARSNGLYPTANITSQATGILFNVILVRCSFRRDQLFSMFDQNERTTFTHSTQRSITADTLRGSLSGGILGNKPQEVELMDIRYKHDTAKPPHNDIYPTGIMVTREVQVTS</sequence>
<proteinExistence type="predicted"/>
<comment type="caution">
    <text evidence="2">The sequence shown here is derived from an EMBL/GenBank/DDBJ whole genome shotgun (WGS) entry which is preliminary data.</text>
</comment>
<name>A0AAD5VKQ4_9AGAR</name>
<evidence type="ECO:0000256" key="1">
    <source>
        <dbReference type="SAM" id="Phobius"/>
    </source>
</evidence>
<protein>
    <submittedName>
        <fullName evidence="2">Uncharacterized protein</fullName>
    </submittedName>
</protein>
<keyword evidence="1" id="KW-0812">Transmembrane</keyword>